<feature type="transmembrane region" description="Helical" evidence="5">
    <location>
        <begin position="128"/>
        <end position="152"/>
    </location>
</feature>
<feature type="transmembrane region" description="Helical" evidence="5">
    <location>
        <begin position="33"/>
        <end position="52"/>
    </location>
</feature>
<dbReference type="GO" id="GO:0015086">
    <property type="term" value="F:cadmium ion transmembrane transporter activity"/>
    <property type="evidence" value="ECO:0007669"/>
    <property type="project" value="TreeGrafter"/>
</dbReference>
<dbReference type="PANTHER" id="PTHR11706:SF3">
    <property type="entry name" value="METAL ION TRANSPORT PROTEIN"/>
    <property type="match status" value="1"/>
</dbReference>
<evidence type="ECO:0000256" key="5">
    <source>
        <dbReference type="SAM" id="Phobius"/>
    </source>
</evidence>
<evidence type="ECO:0000313" key="6">
    <source>
        <dbReference type="EMBL" id="AUZ88415.1"/>
    </source>
</evidence>
<feature type="transmembrane region" description="Helical" evidence="5">
    <location>
        <begin position="58"/>
        <end position="82"/>
    </location>
</feature>
<feature type="transmembrane region" description="Helical" evidence="5">
    <location>
        <begin position="164"/>
        <end position="188"/>
    </location>
</feature>
<evidence type="ECO:0000256" key="2">
    <source>
        <dbReference type="ARBA" id="ARBA00022692"/>
    </source>
</evidence>
<comment type="subcellular location">
    <subcellularLocation>
        <location evidence="1">Membrane</location>
        <topology evidence="1">Multi-pass membrane protein</topology>
    </subcellularLocation>
</comment>
<feature type="transmembrane region" description="Helical" evidence="5">
    <location>
        <begin position="405"/>
        <end position="423"/>
    </location>
</feature>
<gene>
    <name evidence="6" type="ORF">CVO76_12795</name>
</gene>
<feature type="transmembrane region" description="Helical" evidence="5">
    <location>
        <begin position="348"/>
        <end position="364"/>
    </location>
</feature>
<evidence type="ECO:0000256" key="3">
    <source>
        <dbReference type="ARBA" id="ARBA00022989"/>
    </source>
</evidence>
<evidence type="ECO:0000256" key="4">
    <source>
        <dbReference type="ARBA" id="ARBA00023136"/>
    </source>
</evidence>
<protein>
    <submittedName>
        <fullName evidence="6">Iron transporter</fullName>
    </submittedName>
</protein>
<dbReference type="InterPro" id="IPR001046">
    <property type="entry name" value="NRAMP_fam"/>
</dbReference>
<keyword evidence="2 5" id="KW-0812">Transmembrane</keyword>
<keyword evidence="3 5" id="KW-1133">Transmembrane helix</keyword>
<reference evidence="6 7" key="1">
    <citation type="submission" date="2017-11" db="EMBL/GenBank/DDBJ databases">
        <title>Draft genome of Arthrobacter agilis strain UMCV2, a plant growth-promoting rhizobacterium and biocontrol capacity of phytopathogenic fungi.</title>
        <authorList>
            <person name="Martinez-Camara R."/>
            <person name="Santoyo G."/>
            <person name="Moreno-Hagelsieb G."/>
            <person name="Valencia-Cantero E."/>
        </authorList>
    </citation>
    <scope>NUCLEOTIDE SEQUENCE [LARGE SCALE GENOMIC DNA]</scope>
    <source>
        <strain evidence="6 7">UMCV2</strain>
    </source>
</reference>
<evidence type="ECO:0000313" key="7">
    <source>
        <dbReference type="Proteomes" id="UP000239187"/>
    </source>
</evidence>
<dbReference type="Pfam" id="PF01566">
    <property type="entry name" value="Nramp"/>
    <property type="match status" value="1"/>
</dbReference>
<feature type="transmembrane region" description="Helical" evidence="5">
    <location>
        <begin position="200"/>
        <end position="222"/>
    </location>
</feature>
<name>A0A2L0UGN8_9MICC</name>
<feature type="transmembrane region" description="Helical" evidence="5">
    <location>
        <begin position="290"/>
        <end position="319"/>
    </location>
</feature>
<evidence type="ECO:0000256" key="1">
    <source>
        <dbReference type="ARBA" id="ARBA00004141"/>
    </source>
</evidence>
<dbReference type="AlphaFoldDB" id="A0A2L0UGN8"/>
<dbReference type="GO" id="GO:0005384">
    <property type="term" value="F:manganese ion transmembrane transporter activity"/>
    <property type="evidence" value="ECO:0007669"/>
    <property type="project" value="TreeGrafter"/>
</dbReference>
<dbReference type="Proteomes" id="UP000239187">
    <property type="component" value="Chromosome"/>
</dbReference>
<sequence length="433" mass="46872">MIPTSREQAVAESARADVDGLEKPKWRIVGPGLLAAATGVGAGDLVATLIAGSQYGYALLWAAVIGCVLKIILVEGVGRWYLATGKTIFQGWRTLGVWTSWYFGPYIVIWGFVYGATAMSSTALPLQALFPAVPLNVFAVASGLIGLALVWFGRYGLFEKIMTVMIAIMFISVVGSAVLALPNIPAMLTGLVPTLPAGSVFYVLGLAGGVGGTITLAAYGYWLREKGWNRPRWMNVMRVDNTVAYTVTGIFVVCMLILGAELLYTANISLQTGDRGLLDMGEVLEDRYGVVWAKVFLIGFWASSFSSLLGVWHGVSLMFADFWANFRKKADDLSDDDAPGATSKPARAYMLWLTVPPMLLLLIGRPFFLILLYGVLGSLFMPFLAITLLVLLNSTRLAKQWRNKWLSNVFLAITTVVFLVLGANELVKAVAGG</sequence>
<dbReference type="PANTHER" id="PTHR11706">
    <property type="entry name" value="SOLUTE CARRIER PROTEIN FAMILY 11 MEMBER"/>
    <property type="match status" value="1"/>
</dbReference>
<keyword evidence="4 5" id="KW-0472">Membrane</keyword>
<dbReference type="NCBIfam" id="NF037982">
    <property type="entry name" value="Nramp_1"/>
    <property type="match status" value="2"/>
</dbReference>
<accession>A0A2L0UGN8</accession>
<organism evidence="6 7">
    <name type="scientific">Arthrobacter agilis</name>
    <dbReference type="NCBI Taxonomy" id="37921"/>
    <lineage>
        <taxon>Bacteria</taxon>
        <taxon>Bacillati</taxon>
        <taxon>Actinomycetota</taxon>
        <taxon>Actinomycetes</taxon>
        <taxon>Micrococcales</taxon>
        <taxon>Micrococcaceae</taxon>
        <taxon>Arthrobacter</taxon>
    </lineage>
</organism>
<feature type="transmembrane region" description="Helical" evidence="5">
    <location>
        <begin position="243"/>
        <end position="270"/>
    </location>
</feature>
<dbReference type="EMBL" id="CP024915">
    <property type="protein sequence ID" value="AUZ88415.1"/>
    <property type="molecule type" value="Genomic_DNA"/>
</dbReference>
<proteinExistence type="predicted"/>
<feature type="transmembrane region" description="Helical" evidence="5">
    <location>
        <begin position="370"/>
        <end position="393"/>
    </location>
</feature>
<dbReference type="GO" id="GO:0034755">
    <property type="term" value="P:iron ion transmembrane transport"/>
    <property type="evidence" value="ECO:0007669"/>
    <property type="project" value="TreeGrafter"/>
</dbReference>
<dbReference type="GO" id="GO:0005886">
    <property type="term" value="C:plasma membrane"/>
    <property type="evidence" value="ECO:0007669"/>
    <property type="project" value="TreeGrafter"/>
</dbReference>
<feature type="transmembrane region" description="Helical" evidence="5">
    <location>
        <begin position="94"/>
        <end position="116"/>
    </location>
</feature>